<accession>A0A4R7I539</accession>
<proteinExistence type="predicted"/>
<dbReference type="GO" id="GO:0016887">
    <property type="term" value="F:ATP hydrolysis activity"/>
    <property type="evidence" value="ECO:0007669"/>
    <property type="project" value="InterPro"/>
</dbReference>
<dbReference type="EMBL" id="SOAU01000001">
    <property type="protein sequence ID" value="TDT18675.1"/>
    <property type="molecule type" value="Genomic_DNA"/>
</dbReference>
<comment type="caution">
    <text evidence="5">The sequence shown here is derived from an EMBL/GenBank/DDBJ whole genome shotgun (WGS) entry which is preliminary data.</text>
</comment>
<dbReference type="Proteomes" id="UP000294558">
    <property type="component" value="Unassembled WGS sequence"/>
</dbReference>
<feature type="compositionally biased region" description="Basic and acidic residues" evidence="3">
    <location>
        <begin position="8"/>
        <end position="18"/>
    </location>
</feature>
<evidence type="ECO:0000256" key="2">
    <source>
        <dbReference type="ARBA" id="ARBA00022840"/>
    </source>
</evidence>
<keyword evidence="1" id="KW-0547">Nucleotide-binding</keyword>
<dbReference type="InterPro" id="IPR027417">
    <property type="entry name" value="P-loop_NTPase"/>
</dbReference>
<gene>
    <name evidence="5" type="ORF">BDK89_4305</name>
</gene>
<dbReference type="Gene3D" id="3.40.50.300">
    <property type="entry name" value="P-loop containing nucleotide triphosphate hydrolases"/>
    <property type="match status" value="1"/>
</dbReference>
<dbReference type="InterPro" id="IPR003439">
    <property type="entry name" value="ABC_transporter-like_ATP-bd"/>
</dbReference>
<dbReference type="SUPFAM" id="SSF52540">
    <property type="entry name" value="P-loop containing nucleoside triphosphate hydrolases"/>
    <property type="match status" value="1"/>
</dbReference>
<dbReference type="SMART" id="SM00382">
    <property type="entry name" value="AAA"/>
    <property type="match status" value="1"/>
</dbReference>
<protein>
    <submittedName>
        <fullName evidence="5">ABC-2 type transport system ATP-binding protein</fullName>
    </submittedName>
</protein>
<keyword evidence="2 5" id="KW-0067">ATP-binding</keyword>
<evidence type="ECO:0000313" key="5">
    <source>
        <dbReference type="EMBL" id="TDT18675.1"/>
    </source>
</evidence>
<sequence>MTSPVGQQRERQDQDQRRTGAVAVRTTGLRKSFDDTEVIRGVDIDIEPGTILGLIGPSGCGKTTTVRLMTGLLEPTEGSATVFDTDACRLSSSDRARIGYLPQTPALFPELSLDENLSFHASMYGMRLRRRDRLDQLLEWVELADHRKKRVVDASGGMQRRLALAAAFVHDPEVVFLDEPTAGIDPILRDKLWTRFREQAADGRTLVVTTQYVGEAGQCDQVGLLSDGELLLLDTPTNLRRAAFDGEVVDVRLDRPLTDEEVADIGSKPFVVGSIERTSPTGLRIVVDDAGRAMQQLREAIDVCDASVVDMDEHLVDYDEAFLRVVQRHRSASTTSEEVAA</sequence>
<dbReference type="PANTHER" id="PTHR43038">
    <property type="entry name" value="ATP-BINDING CASSETTE, SUB-FAMILY H, MEMBER 1"/>
    <property type="match status" value="1"/>
</dbReference>
<feature type="region of interest" description="Disordered" evidence="3">
    <location>
        <begin position="1"/>
        <end position="21"/>
    </location>
</feature>
<dbReference type="CDD" id="cd03230">
    <property type="entry name" value="ABC_DR_subfamily_A"/>
    <property type="match status" value="1"/>
</dbReference>
<evidence type="ECO:0000256" key="1">
    <source>
        <dbReference type="ARBA" id="ARBA00022741"/>
    </source>
</evidence>
<reference evidence="5 6" key="1">
    <citation type="submission" date="2019-03" db="EMBL/GenBank/DDBJ databases">
        <title>Sequencing the genomes of 1000 actinobacteria strains.</title>
        <authorList>
            <person name="Klenk H.-P."/>
        </authorList>
    </citation>
    <scope>NUCLEOTIDE SEQUENCE [LARGE SCALE GENOMIC DNA]</scope>
    <source>
        <strain evidence="5 6">DSM 18936</strain>
    </source>
</reference>
<dbReference type="InterPro" id="IPR003593">
    <property type="entry name" value="AAA+_ATPase"/>
</dbReference>
<dbReference type="PANTHER" id="PTHR43038:SF3">
    <property type="entry name" value="ABC TRANSPORTER G FAMILY MEMBER 20 ISOFORM X1"/>
    <property type="match status" value="1"/>
</dbReference>
<dbReference type="PROSITE" id="PS50893">
    <property type="entry name" value="ABC_TRANSPORTER_2"/>
    <property type="match status" value="1"/>
</dbReference>
<keyword evidence="6" id="KW-1185">Reference proteome</keyword>
<evidence type="ECO:0000259" key="4">
    <source>
        <dbReference type="PROSITE" id="PS50893"/>
    </source>
</evidence>
<dbReference type="RefSeq" id="WP_133870880.1">
    <property type="nucleotide sequence ID" value="NZ_SOAU01000001.1"/>
</dbReference>
<name>A0A4R7I539_9ACTN</name>
<evidence type="ECO:0000313" key="6">
    <source>
        <dbReference type="Proteomes" id="UP000294558"/>
    </source>
</evidence>
<dbReference type="AlphaFoldDB" id="A0A4R7I539"/>
<evidence type="ECO:0000256" key="3">
    <source>
        <dbReference type="SAM" id="MobiDB-lite"/>
    </source>
</evidence>
<feature type="domain" description="ABC transporter" evidence="4">
    <location>
        <begin position="24"/>
        <end position="252"/>
    </location>
</feature>
<dbReference type="GO" id="GO:0005524">
    <property type="term" value="F:ATP binding"/>
    <property type="evidence" value="ECO:0007669"/>
    <property type="project" value="UniProtKB-KW"/>
</dbReference>
<organism evidence="5 6">
    <name type="scientific">Ilumatobacter fluminis</name>
    <dbReference type="NCBI Taxonomy" id="467091"/>
    <lineage>
        <taxon>Bacteria</taxon>
        <taxon>Bacillati</taxon>
        <taxon>Actinomycetota</taxon>
        <taxon>Acidimicrobiia</taxon>
        <taxon>Acidimicrobiales</taxon>
        <taxon>Ilumatobacteraceae</taxon>
        <taxon>Ilumatobacter</taxon>
    </lineage>
</organism>
<dbReference type="Pfam" id="PF00005">
    <property type="entry name" value="ABC_tran"/>
    <property type="match status" value="1"/>
</dbReference>
<dbReference type="OrthoDB" id="9804819at2"/>